<gene>
    <name evidence="3" type="ORF">OUZ56_029448</name>
</gene>
<feature type="signal peptide" evidence="2">
    <location>
        <begin position="1"/>
        <end position="24"/>
    </location>
</feature>
<dbReference type="EMBL" id="JAOYFB010000040">
    <property type="protein sequence ID" value="KAK4037412.1"/>
    <property type="molecule type" value="Genomic_DNA"/>
</dbReference>
<name>A0ABR0B7A1_9CRUS</name>
<evidence type="ECO:0000256" key="2">
    <source>
        <dbReference type="SAM" id="SignalP"/>
    </source>
</evidence>
<protein>
    <submittedName>
        <fullName evidence="3">Uncharacterized protein</fullName>
    </submittedName>
</protein>
<evidence type="ECO:0000313" key="4">
    <source>
        <dbReference type="Proteomes" id="UP001234178"/>
    </source>
</evidence>
<evidence type="ECO:0000313" key="3">
    <source>
        <dbReference type="EMBL" id="KAK4037412.1"/>
    </source>
</evidence>
<feature type="chain" id="PRO_5045632666" evidence="2">
    <location>
        <begin position="25"/>
        <end position="88"/>
    </location>
</feature>
<proteinExistence type="predicted"/>
<keyword evidence="2" id="KW-0732">Signal</keyword>
<comment type="caution">
    <text evidence="3">The sequence shown here is derived from an EMBL/GenBank/DDBJ whole genome shotgun (WGS) entry which is preliminary data.</text>
</comment>
<keyword evidence="4" id="KW-1185">Reference proteome</keyword>
<evidence type="ECO:0000256" key="1">
    <source>
        <dbReference type="SAM" id="MobiDB-lite"/>
    </source>
</evidence>
<feature type="region of interest" description="Disordered" evidence="1">
    <location>
        <begin position="22"/>
        <end position="71"/>
    </location>
</feature>
<dbReference type="Proteomes" id="UP001234178">
    <property type="component" value="Unassembled WGS sequence"/>
</dbReference>
<accession>A0ABR0B7A1</accession>
<sequence>MANRGRSLFVFKLVLGLGPAPIGSKPVPNKKGTQILEPVPGPGSTTRFQEPVPKPGSKNPVTPVMTDVENKGYGTRIHSQRCHTLNIL</sequence>
<organism evidence="3 4">
    <name type="scientific">Daphnia magna</name>
    <dbReference type="NCBI Taxonomy" id="35525"/>
    <lineage>
        <taxon>Eukaryota</taxon>
        <taxon>Metazoa</taxon>
        <taxon>Ecdysozoa</taxon>
        <taxon>Arthropoda</taxon>
        <taxon>Crustacea</taxon>
        <taxon>Branchiopoda</taxon>
        <taxon>Diplostraca</taxon>
        <taxon>Cladocera</taxon>
        <taxon>Anomopoda</taxon>
        <taxon>Daphniidae</taxon>
        <taxon>Daphnia</taxon>
    </lineage>
</organism>
<reference evidence="3 4" key="1">
    <citation type="journal article" date="2023" name="Nucleic Acids Res.">
        <title>The hologenome of Daphnia magna reveals possible DNA methylation and microbiome-mediated evolution of the host genome.</title>
        <authorList>
            <person name="Chaturvedi A."/>
            <person name="Li X."/>
            <person name="Dhandapani V."/>
            <person name="Marshall H."/>
            <person name="Kissane S."/>
            <person name="Cuenca-Cambronero M."/>
            <person name="Asole G."/>
            <person name="Calvet F."/>
            <person name="Ruiz-Romero M."/>
            <person name="Marangio P."/>
            <person name="Guigo R."/>
            <person name="Rago D."/>
            <person name="Mirbahai L."/>
            <person name="Eastwood N."/>
            <person name="Colbourne J.K."/>
            <person name="Zhou J."/>
            <person name="Mallon E."/>
            <person name="Orsini L."/>
        </authorList>
    </citation>
    <scope>NUCLEOTIDE SEQUENCE [LARGE SCALE GENOMIC DNA]</scope>
    <source>
        <strain evidence="3">LRV0_1</strain>
    </source>
</reference>